<dbReference type="Proteomes" id="UP000092462">
    <property type="component" value="Unassembled WGS sequence"/>
</dbReference>
<dbReference type="EMBL" id="AJVK01008150">
    <property type="status" value="NOT_ANNOTATED_CDS"/>
    <property type="molecule type" value="Genomic_DNA"/>
</dbReference>
<accession>A0A1B0DPK3</accession>
<dbReference type="VEuPathDB" id="VectorBase:PPAI010439"/>
<evidence type="ECO:0000313" key="2">
    <source>
        <dbReference type="EnsemblMetazoa" id="PPAI010439-PA"/>
    </source>
</evidence>
<dbReference type="EnsemblMetazoa" id="PPAI010439-RA">
    <property type="protein sequence ID" value="PPAI010439-PA"/>
    <property type="gene ID" value="PPAI010439"/>
</dbReference>
<feature type="compositionally biased region" description="Basic residues" evidence="1">
    <location>
        <begin position="37"/>
        <end position="46"/>
    </location>
</feature>
<sequence length="91" mass="10359">MSSYPKYCINCPNCFHYPNGPPTEDIIHLPNHPPHYPPHHPPHHPPHYPPQHVPPHVDPPFHPHDPMNPYCPCSYCQGHSGIAPATYKKPT</sequence>
<feature type="compositionally biased region" description="Pro residues" evidence="1">
    <location>
        <begin position="47"/>
        <end position="58"/>
    </location>
</feature>
<evidence type="ECO:0000313" key="3">
    <source>
        <dbReference type="Proteomes" id="UP000092462"/>
    </source>
</evidence>
<protein>
    <submittedName>
        <fullName evidence="2">Uncharacterized protein</fullName>
    </submittedName>
</protein>
<organism evidence="2 3">
    <name type="scientific">Phlebotomus papatasi</name>
    <name type="common">Sandfly</name>
    <dbReference type="NCBI Taxonomy" id="29031"/>
    <lineage>
        <taxon>Eukaryota</taxon>
        <taxon>Metazoa</taxon>
        <taxon>Ecdysozoa</taxon>
        <taxon>Arthropoda</taxon>
        <taxon>Hexapoda</taxon>
        <taxon>Insecta</taxon>
        <taxon>Pterygota</taxon>
        <taxon>Neoptera</taxon>
        <taxon>Endopterygota</taxon>
        <taxon>Diptera</taxon>
        <taxon>Nematocera</taxon>
        <taxon>Psychodoidea</taxon>
        <taxon>Psychodidae</taxon>
        <taxon>Phlebotomus</taxon>
        <taxon>Phlebotomus</taxon>
    </lineage>
</organism>
<feature type="region of interest" description="Disordered" evidence="1">
    <location>
        <begin position="26"/>
        <end position="59"/>
    </location>
</feature>
<evidence type="ECO:0000256" key="1">
    <source>
        <dbReference type="SAM" id="MobiDB-lite"/>
    </source>
</evidence>
<name>A0A1B0DPK3_PHLPP</name>
<keyword evidence="3" id="KW-1185">Reference proteome</keyword>
<proteinExistence type="predicted"/>
<dbReference type="AlphaFoldDB" id="A0A1B0DPK3"/>
<reference evidence="2" key="1">
    <citation type="submission" date="2022-08" db="UniProtKB">
        <authorList>
            <consortium name="EnsemblMetazoa"/>
        </authorList>
    </citation>
    <scope>IDENTIFICATION</scope>
    <source>
        <strain evidence="2">Israel</strain>
    </source>
</reference>